<sequence>MSPLLYYALPALSSYVMLSIFFLRRPRLLHTPWVSAFCPRLGAHRGGSGERLENTMEAMENAMAQKADLLELDCQLTRDGVVVVSHDKNLYRQSGVNRDVGSLDFEELPLYKEELEVYFSPGHFAHGSDRHMVRLEDVFRRFPWTPMSLEVKEQNEELIRKIAGLVRHYERDEITIWASEKSSVMKKCKAANPEMPTAFTISRGFWVLLLYYLGLLPFISIPERFLISFLPTIINRTYFPFSCSGLNQLAAVVSKCGGSSWSRCKQVAEAANPGRGVGGDGAHQERPPLAGQATPADRNPARPGEALGSLCSPWAAPRVGPLPPAPAMVRISKPKTFQAYLDDCHRRYSCAHCRAHLANHDDLISKSFQGSQGRAYLFNSVVNVGCGPAEERVLLTGLHAVADIHCENCKTTLGWKYEQAFESSQKYKEGKYIIELNHMIKDNGWD</sequence>
<dbReference type="GO" id="GO:0004622">
    <property type="term" value="F:phosphatidylcholine lysophospholipase activity"/>
    <property type="evidence" value="ECO:0007669"/>
    <property type="project" value="TreeGrafter"/>
</dbReference>
<evidence type="ECO:0000256" key="22">
    <source>
        <dbReference type="ARBA" id="ARBA00082474"/>
    </source>
</evidence>
<keyword evidence="6 24" id="KW-0812">Transmembrane</keyword>
<gene>
    <name evidence="27" type="ORF">J1605_016463</name>
</gene>
<dbReference type="GO" id="GO:0005789">
    <property type="term" value="C:endoplasmic reticulum membrane"/>
    <property type="evidence" value="ECO:0007669"/>
    <property type="project" value="TreeGrafter"/>
</dbReference>
<evidence type="ECO:0000256" key="11">
    <source>
        <dbReference type="ARBA" id="ARBA00022989"/>
    </source>
</evidence>
<dbReference type="EMBL" id="JAIQCJ010000020">
    <property type="protein sequence ID" value="KAJ8798660.1"/>
    <property type="molecule type" value="Genomic_DNA"/>
</dbReference>
<dbReference type="AlphaFoldDB" id="A0AB34I5G8"/>
<feature type="region of interest" description="Disordered" evidence="23">
    <location>
        <begin position="273"/>
        <end position="304"/>
    </location>
</feature>
<evidence type="ECO:0000256" key="12">
    <source>
        <dbReference type="ARBA" id="ARBA00023098"/>
    </source>
</evidence>
<dbReference type="GO" id="GO:0008081">
    <property type="term" value="F:phosphoric diester hydrolase activity"/>
    <property type="evidence" value="ECO:0007669"/>
    <property type="project" value="InterPro"/>
</dbReference>
<comment type="catalytic activity">
    <reaction evidence="18">
        <text>N,1-di-(9Z-octadecenoyl)-sn-glycero-3-phosphoethanolamine + H2O = N-(9Z-octadecenoyl) ethanolamine + 1-(9Z-octadecenoyl)-sn-glycero-3-phosphate + H(+)</text>
        <dbReference type="Rhea" id="RHEA:56460"/>
        <dbReference type="ChEBI" id="CHEBI:15377"/>
        <dbReference type="ChEBI" id="CHEBI:15378"/>
        <dbReference type="ChEBI" id="CHEBI:71466"/>
        <dbReference type="ChEBI" id="CHEBI:74544"/>
        <dbReference type="ChEBI" id="CHEBI:85222"/>
    </reaction>
    <physiologicalReaction direction="left-to-right" evidence="18">
        <dbReference type="Rhea" id="RHEA:56461"/>
    </physiologicalReaction>
</comment>
<dbReference type="InterPro" id="IPR052271">
    <property type="entry name" value="GDPD-Related"/>
</dbReference>
<evidence type="ECO:0000256" key="2">
    <source>
        <dbReference type="ARBA" id="ARBA00004240"/>
    </source>
</evidence>
<evidence type="ECO:0000313" key="27">
    <source>
        <dbReference type="EMBL" id="KAJ8798660.1"/>
    </source>
</evidence>
<dbReference type="Pfam" id="PF03009">
    <property type="entry name" value="GDPD"/>
    <property type="match status" value="1"/>
</dbReference>
<evidence type="ECO:0000256" key="15">
    <source>
        <dbReference type="ARBA" id="ARBA00047392"/>
    </source>
</evidence>
<evidence type="ECO:0000256" key="3">
    <source>
        <dbReference type="ARBA" id="ARBA00004556"/>
    </source>
</evidence>
<comment type="function">
    <text evidence="19">Hydrolyzes lysoglycerophospholipids to produce lysophosphatidic acid (LPA) and the corresponding amines. Shows a preference for 1-O-alkyl-sn-glycero-3-phosphocholine (lyso-PAF), lysophosphatidylcholine (lyso-PC) and N-acylethanolamine lysophospholipids. Does not display glycerophosphodiester phosphodiesterase activity, since it cannot hydrolyze either glycerophosphoinositol or glycerophosphocholine.</text>
</comment>
<dbReference type="Pfam" id="PF03226">
    <property type="entry name" value="Yippee-Mis18"/>
    <property type="match status" value="1"/>
</dbReference>
<protein>
    <recommendedName>
        <fullName evidence="20">Lysophospholipase D GDPD3</fullName>
    </recommendedName>
    <alternativeName>
        <fullName evidence="22">Glycerophosphodiester phosphodiesterase 7</fullName>
    </alternativeName>
    <alternativeName>
        <fullName evidence="21">Glycerophosphodiester phosphodiesterase domain-containing protein 3</fullName>
    </alternativeName>
</protein>
<comment type="caution">
    <text evidence="27">The sequence shown here is derived from an EMBL/GenBank/DDBJ whole genome shotgun (WGS) entry which is preliminary data.</text>
</comment>
<evidence type="ECO:0000256" key="24">
    <source>
        <dbReference type="SAM" id="Phobius"/>
    </source>
</evidence>
<keyword evidence="5" id="KW-0963">Cytoplasm</keyword>
<dbReference type="PROSITE" id="PS51792">
    <property type="entry name" value="YIPPEE"/>
    <property type="match status" value="1"/>
</dbReference>
<proteinExistence type="inferred from homology"/>
<keyword evidence="12" id="KW-0443">Lipid metabolism</keyword>
<evidence type="ECO:0000256" key="8">
    <source>
        <dbReference type="ARBA" id="ARBA00022801"/>
    </source>
</evidence>
<evidence type="ECO:0000256" key="18">
    <source>
        <dbReference type="ARBA" id="ARBA00048947"/>
    </source>
</evidence>
<comment type="catalytic activity">
    <reaction evidence="14">
        <text>1-O-hexadecyl-sn-glycero-3-phosphocholine + H2O = 1-O-hexadecyl-sn-glycero-3-phosphate + choline + H(+)</text>
        <dbReference type="Rhea" id="RHEA:41143"/>
        <dbReference type="ChEBI" id="CHEBI:15354"/>
        <dbReference type="ChEBI" id="CHEBI:15377"/>
        <dbReference type="ChEBI" id="CHEBI:15378"/>
        <dbReference type="ChEBI" id="CHEBI:64496"/>
        <dbReference type="ChEBI" id="CHEBI:77580"/>
    </reaction>
    <physiologicalReaction direction="left-to-right" evidence="14">
        <dbReference type="Rhea" id="RHEA:41144"/>
    </physiologicalReaction>
</comment>
<feature type="transmembrane region" description="Helical" evidence="24">
    <location>
        <begin position="6"/>
        <end position="23"/>
    </location>
</feature>
<dbReference type="GO" id="GO:0048471">
    <property type="term" value="C:perinuclear region of cytoplasm"/>
    <property type="evidence" value="ECO:0007669"/>
    <property type="project" value="UniProtKB-SubCell"/>
</dbReference>
<dbReference type="PROSITE" id="PS51704">
    <property type="entry name" value="GP_PDE"/>
    <property type="match status" value="1"/>
</dbReference>
<feature type="domain" description="Yippee" evidence="26">
    <location>
        <begin position="346"/>
        <end position="443"/>
    </location>
</feature>
<feature type="transmembrane region" description="Helical" evidence="24">
    <location>
        <begin position="204"/>
        <end position="221"/>
    </location>
</feature>
<comment type="catalytic activity">
    <reaction evidence="15">
        <text>N-(5Z,8Z,11Z,14Z-eicosatetraenoyl)-1-(9Z-octadecenoyl)-sn-glycero-3-phosphoethanolamine + H2O = N-(5Z,8Z,11Z,14Z-eicosatetraenoyl)-ethanolamine + 1-(9Z-octadecenoyl)-sn-glycero-3-phosphate + H(+)</text>
        <dbReference type="Rhea" id="RHEA:45544"/>
        <dbReference type="ChEBI" id="CHEBI:2700"/>
        <dbReference type="ChEBI" id="CHEBI:15377"/>
        <dbReference type="ChEBI" id="CHEBI:15378"/>
        <dbReference type="ChEBI" id="CHEBI:74544"/>
        <dbReference type="ChEBI" id="CHEBI:85223"/>
    </reaction>
    <physiologicalReaction direction="left-to-right" evidence="15">
        <dbReference type="Rhea" id="RHEA:45545"/>
    </physiologicalReaction>
</comment>
<reference evidence="27 28" key="1">
    <citation type="submission" date="2022-11" db="EMBL/GenBank/DDBJ databases">
        <title>Whole genome sequence of Eschrichtius robustus ER-17-0199.</title>
        <authorList>
            <person name="Bruniche-Olsen A."/>
            <person name="Black A.N."/>
            <person name="Fields C.J."/>
            <person name="Walden K."/>
            <person name="Dewoody J.A."/>
        </authorList>
    </citation>
    <scope>NUCLEOTIDE SEQUENCE [LARGE SCALE GENOMIC DNA]</scope>
    <source>
        <strain evidence="27">ER-17-0199</strain>
        <tissue evidence="27">Blubber</tissue>
    </source>
</reference>
<evidence type="ECO:0000259" key="26">
    <source>
        <dbReference type="PROSITE" id="PS51792"/>
    </source>
</evidence>
<dbReference type="InterPro" id="IPR030395">
    <property type="entry name" value="GP_PDE_dom"/>
</dbReference>
<evidence type="ECO:0000256" key="16">
    <source>
        <dbReference type="ARBA" id="ARBA00047538"/>
    </source>
</evidence>
<evidence type="ECO:0000256" key="10">
    <source>
        <dbReference type="ARBA" id="ARBA00022833"/>
    </source>
</evidence>
<evidence type="ECO:0000256" key="4">
    <source>
        <dbReference type="ARBA" id="ARBA00007277"/>
    </source>
</evidence>
<evidence type="ECO:0000256" key="13">
    <source>
        <dbReference type="ARBA" id="ARBA00023136"/>
    </source>
</evidence>
<evidence type="ECO:0000256" key="6">
    <source>
        <dbReference type="ARBA" id="ARBA00022692"/>
    </source>
</evidence>
<evidence type="ECO:0000256" key="14">
    <source>
        <dbReference type="ARBA" id="ARBA00036083"/>
    </source>
</evidence>
<evidence type="ECO:0000256" key="17">
    <source>
        <dbReference type="ARBA" id="ARBA00048580"/>
    </source>
</evidence>
<dbReference type="GO" id="GO:0046475">
    <property type="term" value="P:glycerophospholipid catabolic process"/>
    <property type="evidence" value="ECO:0007669"/>
    <property type="project" value="TreeGrafter"/>
</dbReference>
<dbReference type="Proteomes" id="UP001159641">
    <property type="component" value="Unassembled WGS sequence"/>
</dbReference>
<evidence type="ECO:0000256" key="5">
    <source>
        <dbReference type="ARBA" id="ARBA00022490"/>
    </source>
</evidence>
<name>A0AB34I5G8_ESCRO</name>
<dbReference type="InterPro" id="IPR017946">
    <property type="entry name" value="PLC-like_Pdiesterase_TIM-brl"/>
</dbReference>
<dbReference type="SUPFAM" id="SSF51695">
    <property type="entry name" value="PLC-like phosphodiesterases"/>
    <property type="match status" value="1"/>
</dbReference>
<dbReference type="GO" id="GO:0070291">
    <property type="term" value="P:N-acylethanolamine metabolic process"/>
    <property type="evidence" value="ECO:0007669"/>
    <property type="project" value="UniProtKB-ARBA"/>
</dbReference>
<evidence type="ECO:0000256" key="7">
    <source>
        <dbReference type="ARBA" id="ARBA00022723"/>
    </source>
</evidence>
<evidence type="ECO:0000256" key="1">
    <source>
        <dbReference type="ARBA" id="ARBA00004141"/>
    </source>
</evidence>
<accession>A0AB34I5G8</accession>
<evidence type="ECO:0000256" key="21">
    <source>
        <dbReference type="ARBA" id="ARBA00081582"/>
    </source>
</evidence>
<dbReference type="Gene3D" id="3.20.20.190">
    <property type="entry name" value="Phosphatidylinositol (PI) phosphodiesterase"/>
    <property type="match status" value="1"/>
</dbReference>
<dbReference type="InterPro" id="IPR004910">
    <property type="entry name" value="Yippee/Mis18/Cereblon"/>
</dbReference>
<evidence type="ECO:0000256" key="20">
    <source>
        <dbReference type="ARBA" id="ARBA00073061"/>
    </source>
</evidence>
<keyword evidence="28" id="KW-1185">Reference proteome</keyword>
<dbReference type="PANTHER" id="PTHR42758:SF3">
    <property type="entry name" value="LYSOPHOSPHOLIPASE D GDPD3"/>
    <property type="match status" value="1"/>
</dbReference>
<evidence type="ECO:0000313" key="28">
    <source>
        <dbReference type="Proteomes" id="UP001159641"/>
    </source>
</evidence>
<keyword evidence="13 24" id="KW-0472">Membrane</keyword>
<feature type="domain" description="GP-PDE" evidence="25">
    <location>
        <begin position="39"/>
        <end position="294"/>
    </location>
</feature>
<comment type="subcellular location">
    <subcellularLocation>
        <location evidence="3">Cytoplasm</location>
        <location evidence="3">Perinuclear region</location>
    </subcellularLocation>
    <subcellularLocation>
        <location evidence="2">Endoplasmic reticulum</location>
    </subcellularLocation>
    <subcellularLocation>
        <location evidence="1">Membrane</location>
        <topology evidence="1">Multi-pass membrane protein</topology>
    </subcellularLocation>
</comment>
<evidence type="ECO:0000256" key="23">
    <source>
        <dbReference type="SAM" id="MobiDB-lite"/>
    </source>
</evidence>
<evidence type="ECO:0000259" key="25">
    <source>
        <dbReference type="PROSITE" id="PS51704"/>
    </source>
</evidence>
<keyword evidence="10" id="KW-0862">Zinc</keyword>
<comment type="catalytic activity">
    <reaction evidence="16">
        <text>N-hexadecanoyl-1-(9Z-octadecenoyl)-sn-glycero-3-phosphoethanolamine + H2O = N-hexadecanoylethanolamine + 1-(9Z-octadecenoyl)-sn-glycero-3-phosphate + H(+)</text>
        <dbReference type="Rhea" id="RHEA:53168"/>
        <dbReference type="ChEBI" id="CHEBI:15377"/>
        <dbReference type="ChEBI" id="CHEBI:15378"/>
        <dbReference type="ChEBI" id="CHEBI:71464"/>
        <dbReference type="ChEBI" id="CHEBI:74544"/>
        <dbReference type="ChEBI" id="CHEBI:85217"/>
    </reaction>
    <physiologicalReaction direction="left-to-right" evidence="16">
        <dbReference type="Rhea" id="RHEA:53169"/>
    </physiologicalReaction>
</comment>
<evidence type="ECO:0000256" key="19">
    <source>
        <dbReference type="ARBA" id="ARBA00056977"/>
    </source>
</evidence>
<evidence type="ECO:0000256" key="9">
    <source>
        <dbReference type="ARBA" id="ARBA00022824"/>
    </source>
</evidence>
<keyword evidence="7" id="KW-0479">Metal-binding</keyword>
<keyword evidence="9" id="KW-0256">Endoplasmic reticulum</keyword>
<organism evidence="27 28">
    <name type="scientific">Eschrichtius robustus</name>
    <name type="common">California gray whale</name>
    <name type="synonym">Eschrichtius gibbosus</name>
    <dbReference type="NCBI Taxonomy" id="9764"/>
    <lineage>
        <taxon>Eukaryota</taxon>
        <taxon>Metazoa</taxon>
        <taxon>Chordata</taxon>
        <taxon>Craniata</taxon>
        <taxon>Vertebrata</taxon>
        <taxon>Euteleostomi</taxon>
        <taxon>Mammalia</taxon>
        <taxon>Eutheria</taxon>
        <taxon>Laurasiatheria</taxon>
        <taxon>Artiodactyla</taxon>
        <taxon>Whippomorpha</taxon>
        <taxon>Cetacea</taxon>
        <taxon>Mysticeti</taxon>
        <taxon>Eschrichtiidae</taxon>
        <taxon>Eschrichtius</taxon>
    </lineage>
</organism>
<dbReference type="PANTHER" id="PTHR42758">
    <property type="entry name" value="PHOSPHATIDYLGLYCEROL PHOSPHOLIPASE C"/>
    <property type="match status" value="1"/>
</dbReference>
<dbReference type="InterPro" id="IPR034751">
    <property type="entry name" value="Yippee"/>
</dbReference>
<comment type="catalytic activity">
    <reaction evidence="17">
        <text>1-O-(1Z-octadecenyl)-sn-glycero-3-phospho-N-hexadecanoyl-ethanolamine + H2O = 1-O-(1Z-octadecenyl)-sn-glycero-3-phosphate + N-hexadecanoylethanolamine + H(+)</text>
        <dbReference type="Rhea" id="RHEA:53184"/>
        <dbReference type="ChEBI" id="CHEBI:15377"/>
        <dbReference type="ChEBI" id="CHEBI:15378"/>
        <dbReference type="ChEBI" id="CHEBI:71464"/>
        <dbReference type="ChEBI" id="CHEBI:137009"/>
        <dbReference type="ChEBI" id="CHEBI:137017"/>
    </reaction>
    <physiologicalReaction direction="left-to-right" evidence="17">
        <dbReference type="Rhea" id="RHEA:53185"/>
    </physiologicalReaction>
</comment>
<comment type="similarity">
    <text evidence="4">Belongs to the glycerophosphoryl diester phosphodiesterase family.</text>
</comment>
<keyword evidence="11 24" id="KW-1133">Transmembrane helix</keyword>
<keyword evidence="8" id="KW-0378">Hydrolase</keyword>
<dbReference type="FunFam" id="3.20.20.190:FF:000033">
    <property type="entry name" value="Glycerophosphodiester phosphodiesterase domain containing 3"/>
    <property type="match status" value="1"/>
</dbReference>
<dbReference type="GO" id="GO:0046872">
    <property type="term" value="F:metal ion binding"/>
    <property type="evidence" value="ECO:0007669"/>
    <property type="project" value="UniProtKB-KW"/>
</dbReference>